<dbReference type="Gene3D" id="1.25.40.10">
    <property type="entry name" value="Tetratricopeptide repeat domain"/>
    <property type="match status" value="1"/>
</dbReference>
<dbReference type="AlphaFoldDB" id="A0A821ZGX2"/>
<name>A0A821ZGX2_9BILA</name>
<comment type="caution">
    <text evidence="3">The sequence shown here is derived from an EMBL/GenBank/DDBJ whole genome shotgun (WGS) entry which is preliminary data.</text>
</comment>
<protein>
    <submittedName>
        <fullName evidence="3">Uncharacterized protein</fullName>
    </submittedName>
</protein>
<dbReference type="Proteomes" id="UP000663873">
    <property type="component" value="Unassembled WGS sequence"/>
</dbReference>
<organism evidence="3 5">
    <name type="scientific">Rotaria socialis</name>
    <dbReference type="NCBI Taxonomy" id="392032"/>
    <lineage>
        <taxon>Eukaryota</taxon>
        <taxon>Metazoa</taxon>
        <taxon>Spiralia</taxon>
        <taxon>Gnathifera</taxon>
        <taxon>Rotifera</taxon>
        <taxon>Eurotatoria</taxon>
        <taxon>Bdelloidea</taxon>
        <taxon>Philodinida</taxon>
        <taxon>Philodinidae</taxon>
        <taxon>Rotaria</taxon>
    </lineage>
</organism>
<evidence type="ECO:0000256" key="2">
    <source>
        <dbReference type="ARBA" id="ARBA00022803"/>
    </source>
</evidence>
<evidence type="ECO:0000313" key="4">
    <source>
        <dbReference type="EMBL" id="CAF5117264.1"/>
    </source>
</evidence>
<reference evidence="3" key="1">
    <citation type="submission" date="2021-02" db="EMBL/GenBank/DDBJ databases">
        <authorList>
            <person name="Nowell W R."/>
        </authorList>
    </citation>
    <scope>NUCLEOTIDE SEQUENCE</scope>
</reference>
<dbReference type="SMART" id="SM00028">
    <property type="entry name" value="TPR"/>
    <property type="match status" value="1"/>
</dbReference>
<dbReference type="SUPFAM" id="SSF48452">
    <property type="entry name" value="TPR-like"/>
    <property type="match status" value="1"/>
</dbReference>
<dbReference type="InterPro" id="IPR019734">
    <property type="entry name" value="TPR_rpt"/>
</dbReference>
<keyword evidence="2" id="KW-0802">TPR repeat</keyword>
<proteinExistence type="predicted"/>
<dbReference type="PANTHER" id="PTHR22904:SF537">
    <property type="entry name" value="OS06G0159400 PROTEIN"/>
    <property type="match status" value="1"/>
</dbReference>
<dbReference type="EMBL" id="CAJOBP010102430">
    <property type="protein sequence ID" value="CAF4979833.1"/>
    <property type="molecule type" value="Genomic_DNA"/>
</dbReference>
<keyword evidence="5" id="KW-1185">Reference proteome</keyword>
<evidence type="ECO:0000313" key="3">
    <source>
        <dbReference type="EMBL" id="CAF4979833.1"/>
    </source>
</evidence>
<feature type="non-terminal residue" evidence="3">
    <location>
        <position position="1"/>
    </location>
</feature>
<dbReference type="PANTHER" id="PTHR22904">
    <property type="entry name" value="TPR REPEAT CONTAINING PROTEIN"/>
    <property type="match status" value="1"/>
</dbReference>
<dbReference type="Pfam" id="PF13414">
    <property type="entry name" value="TPR_11"/>
    <property type="match status" value="1"/>
</dbReference>
<sequence length="43" mass="5068">AEEEKEKGNEAYKKKDFETALHHYNKATEFDPNNMTFYTNRAG</sequence>
<dbReference type="GO" id="GO:0051879">
    <property type="term" value="F:Hsp90 protein binding"/>
    <property type="evidence" value="ECO:0007669"/>
    <property type="project" value="TreeGrafter"/>
</dbReference>
<evidence type="ECO:0000313" key="5">
    <source>
        <dbReference type="Proteomes" id="UP000663873"/>
    </source>
</evidence>
<dbReference type="Proteomes" id="UP000663848">
    <property type="component" value="Unassembled WGS sequence"/>
</dbReference>
<keyword evidence="1" id="KW-0677">Repeat</keyword>
<accession>A0A821ZGX2</accession>
<gene>
    <name evidence="4" type="ORF">QYT958_LOCUS45825</name>
    <name evidence="3" type="ORF">UJA718_LOCUS49242</name>
</gene>
<dbReference type="InterPro" id="IPR011990">
    <property type="entry name" value="TPR-like_helical_dom_sf"/>
</dbReference>
<evidence type="ECO:0000256" key="1">
    <source>
        <dbReference type="ARBA" id="ARBA00022737"/>
    </source>
</evidence>
<dbReference type="EMBL" id="CAJOBR010078393">
    <property type="protein sequence ID" value="CAF5117264.1"/>
    <property type="molecule type" value="Genomic_DNA"/>
</dbReference>